<dbReference type="Gene3D" id="2.20.70.70">
    <property type="match status" value="1"/>
</dbReference>
<dbReference type="Gene3D" id="3.30.70.2110">
    <property type="match status" value="1"/>
</dbReference>
<comment type="caution">
    <text evidence="9">The sequence shown here is derived from an EMBL/GenBank/DDBJ whole genome shotgun (WGS) entry which is preliminary data.</text>
</comment>
<dbReference type="SUPFAM" id="SSF56519">
    <property type="entry name" value="Penicillin binding protein dimerisation domain"/>
    <property type="match status" value="1"/>
</dbReference>
<dbReference type="GO" id="GO:0008658">
    <property type="term" value="F:penicillin binding"/>
    <property type="evidence" value="ECO:0007669"/>
    <property type="project" value="InterPro"/>
</dbReference>
<comment type="subcellular location">
    <subcellularLocation>
        <location evidence="1">Membrane</location>
    </subcellularLocation>
</comment>
<evidence type="ECO:0000256" key="6">
    <source>
        <dbReference type="ARBA" id="ARBA00034000"/>
    </source>
</evidence>
<proteinExistence type="inferred from homology"/>
<sequence>MKKNKRTNIVSKLVLLFFVLAFLVITGRFLYIQVSGEVKDQNLKQLAKETREISFQLEAERGKIHDSNGMILAYNRPTYRVFAILDEDRKTRTNAPDHIVDSADTAKKLSSVLDIDESEIKEKIDEGKEKGRFQIEFGTKGRKLPQEKKEEIEELKLPGIHFLEDSIRYYPNGMFASHILGFARQNEEDETAGVTGIEKEMNESLSGKNGYIYYHRDSYGNKLLNPNEVVQKAENGHDIYLTIDQKVQTLLEDVLSQVDEQYEPEKIMAVVMNPKTGEIVAMSNRPSFNPNDPGKVKNWYNDVISSPFEQGSTMKIFTWAAAMEEGVYDGKEKFKSGKYIINEKVRAISDHNDGKGWGKISYDTGFRRSSNVASSKLVWEKMDPDDFLKYLKDFDFDKPTNIDLPSESQGKILFDWPAEKLTTSFGQGSTTTAMQLIKAASAIANEGNMMQPYIIKKVVDSNTGEVMEENNPSVVGQPVSAETANKMMDLMASVVNSKDGTGKNYRLKDYTVAGKTGTAQIPDPDGDGYLPGKSNNMYSFVGVAPKDDPQLLMYVAVKQPKLRGDETGSEPVAFIFNNVVENGLHYLNIEPDKESDDDSNEHTRTMPQVSDKTVKEATKDLENISDNITVVGDGKKVVAVNINEDEEVVHGQHIMLITDKPTIPDLKGWSSRDVYELGTLLEIDVKVKGNGFVTKQNIKKGTKIDKNVTLEVDLKKP</sequence>
<dbReference type="InterPro" id="IPR050515">
    <property type="entry name" value="Beta-lactam/transpept"/>
</dbReference>
<organism evidence="9 10">
    <name type="scientific">Candidatus Pseudogracilibacillus intestinigallinarum</name>
    <dbReference type="NCBI Taxonomy" id="2838742"/>
    <lineage>
        <taxon>Bacteria</taxon>
        <taxon>Bacillati</taxon>
        <taxon>Bacillota</taxon>
        <taxon>Bacilli</taxon>
        <taxon>Bacillales</taxon>
        <taxon>Bacillaceae</taxon>
        <taxon>Pseudogracilibacillus</taxon>
    </lineage>
</organism>
<dbReference type="InterPro" id="IPR005543">
    <property type="entry name" value="PASTA_dom"/>
</dbReference>
<evidence type="ECO:0000313" key="9">
    <source>
        <dbReference type="EMBL" id="HIV74163.1"/>
    </source>
</evidence>
<evidence type="ECO:0000256" key="3">
    <source>
        <dbReference type="ARBA" id="ARBA00007171"/>
    </source>
</evidence>
<comment type="catalytic activity">
    <reaction evidence="6">
        <text>Preferential cleavage: (Ac)2-L-Lys-D-Ala-|-D-Ala. Also transpeptidation of peptidyl-alanyl moieties that are N-acyl substituents of D-alanine.</text>
        <dbReference type="EC" id="3.4.16.4"/>
    </reaction>
</comment>
<dbReference type="InterPro" id="IPR012338">
    <property type="entry name" value="Beta-lactam/transpept-like"/>
</dbReference>
<dbReference type="GO" id="GO:0071555">
    <property type="term" value="P:cell wall organization"/>
    <property type="evidence" value="ECO:0007669"/>
    <property type="project" value="TreeGrafter"/>
</dbReference>
<dbReference type="Gene3D" id="3.40.710.10">
    <property type="entry name" value="DD-peptidase/beta-lactamase superfamily"/>
    <property type="match status" value="1"/>
</dbReference>
<comment type="similarity">
    <text evidence="3">Belongs to the transpeptidase family.</text>
</comment>
<dbReference type="CDD" id="cd06575">
    <property type="entry name" value="PASTA_Pbp2x-like_2"/>
    <property type="match status" value="1"/>
</dbReference>
<dbReference type="Proteomes" id="UP000823937">
    <property type="component" value="Unassembled WGS sequence"/>
</dbReference>
<dbReference type="GO" id="GO:0005886">
    <property type="term" value="C:plasma membrane"/>
    <property type="evidence" value="ECO:0007669"/>
    <property type="project" value="TreeGrafter"/>
</dbReference>
<dbReference type="SUPFAM" id="SSF56601">
    <property type="entry name" value="beta-lactamase/transpeptidase-like"/>
    <property type="match status" value="1"/>
</dbReference>
<dbReference type="EC" id="3.4.16.4" evidence="4"/>
<feature type="region of interest" description="Disordered" evidence="7">
    <location>
        <begin position="590"/>
        <end position="609"/>
    </location>
</feature>
<gene>
    <name evidence="9" type="ORF">H9895_03675</name>
</gene>
<evidence type="ECO:0000259" key="8">
    <source>
        <dbReference type="PROSITE" id="PS51178"/>
    </source>
</evidence>
<dbReference type="PROSITE" id="PS51178">
    <property type="entry name" value="PASTA"/>
    <property type="match status" value="1"/>
</dbReference>
<evidence type="ECO:0000256" key="7">
    <source>
        <dbReference type="SAM" id="MobiDB-lite"/>
    </source>
</evidence>
<dbReference type="AlphaFoldDB" id="A0A9D1PKH3"/>
<accession>A0A9D1PKH3</accession>
<protein>
    <recommendedName>
        <fullName evidence="4">serine-type D-Ala-D-Ala carboxypeptidase</fullName>
        <ecNumber evidence="4">3.4.16.4</ecNumber>
    </recommendedName>
</protein>
<dbReference type="SMART" id="SM00740">
    <property type="entry name" value="PASTA"/>
    <property type="match status" value="2"/>
</dbReference>
<dbReference type="PANTHER" id="PTHR30627:SF26">
    <property type="entry name" value="PENICILLIN-BINDING PROTEIN 2B"/>
    <property type="match status" value="1"/>
</dbReference>
<dbReference type="InterPro" id="IPR005311">
    <property type="entry name" value="PBP_dimer"/>
</dbReference>
<comment type="pathway">
    <text evidence="2">Cell wall biogenesis; peptidoglycan biosynthesis.</text>
</comment>
<evidence type="ECO:0000256" key="1">
    <source>
        <dbReference type="ARBA" id="ARBA00004370"/>
    </source>
</evidence>
<dbReference type="InterPro" id="IPR001460">
    <property type="entry name" value="PCN-bd_Tpept"/>
</dbReference>
<dbReference type="SUPFAM" id="SSF54184">
    <property type="entry name" value="Penicillin-binding protein 2x (pbp-2x), c-terminal domain"/>
    <property type="match status" value="2"/>
</dbReference>
<evidence type="ECO:0000256" key="4">
    <source>
        <dbReference type="ARBA" id="ARBA00012448"/>
    </source>
</evidence>
<dbReference type="Pfam" id="PF03793">
    <property type="entry name" value="PASTA"/>
    <property type="match status" value="1"/>
</dbReference>
<dbReference type="EMBL" id="DXHX01000050">
    <property type="protein sequence ID" value="HIV74163.1"/>
    <property type="molecule type" value="Genomic_DNA"/>
</dbReference>
<dbReference type="Gene3D" id="3.90.1310.10">
    <property type="entry name" value="Penicillin-binding protein 2a (Domain 2)"/>
    <property type="match status" value="1"/>
</dbReference>
<feature type="domain" description="PASTA" evidence="8">
    <location>
        <begin position="659"/>
        <end position="716"/>
    </location>
</feature>
<evidence type="ECO:0000313" key="10">
    <source>
        <dbReference type="Proteomes" id="UP000823937"/>
    </source>
</evidence>
<dbReference type="GO" id="GO:0009002">
    <property type="term" value="F:serine-type D-Ala-D-Ala carboxypeptidase activity"/>
    <property type="evidence" value="ECO:0007669"/>
    <property type="project" value="UniProtKB-EC"/>
</dbReference>
<dbReference type="InterPro" id="IPR036138">
    <property type="entry name" value="PBP_dimer_sf"/>
</dbReference>
<evidence type="ECO:0000256" key="5">
    <source>
        <dbReference type="ARBA" id="ARBA00023136"/>
    </source>
</evidence>
<dbReference type="Pfam" id="PF03717">
    <property type="entry name" value="PBP_dimer"/>
    <property type="match status" value="1"/>
</dbReference>
<dbReference type="Pfam" id="PF00905">
    <property type="entry name" value="Transpeptidase"/>
    <property type="match status" value="1"/>
</dbReference>
<dbReference type="PANTHER" id="PTHR30627">
    <property type="entry name" value="PEPTIDOGLYCAN D,D-TRANSPEPTIDASE"/>
    <property type="match status" value="1"/>
</dbReference>
<reference evidence="9" key="1">
    <citation type="journal article" date="2021" name="PeerJ">
        <title>Extensive microbial diversity within the chicken gut microbiome revealed by metagenomics and culture.</title>
        <authorList>
            <person name="Gilroy R."/>
            <person name="Ravi A."/>
            <person name="Getino M."/>
            <person name="Pursley I."/>
            <person name="Horton D.L."/>
            <person name="Alikhan N.F."/>
            <person name="Baker D."/>
            <person name="Gharbi K."/>
            <person name="Hall N."/>
            <person name="Watson M."/>
            <person name="Adriaenssens E.M."/>
            <person name="Foster-Nyarko E."/>
            <person name="Jarju S."/>
            <person name="Secka A."/>
            <person name="Antonio M."/>
            <person name="Oren A."/>
            <person name="Chaudhuri R.R."/>
            <person name="La Ragione R."/>
            <person name="Hildebrand F."/>
            <person name="Pallen M.J."/>
        </authorList>
    </citation>
    <scope>NUCLEOTIDE SEQUENCE</scope>
    <source>
        <strain evidence="9">CHK169-2315</strain>
    </source>
</reference>
<name>A0A9D1PKH3_9BACI</name>
<reference evidence="9" key="2">
    <citation type="submission" date="2021-04" db="EMBL/GenBank/DDBJ databases">
        <authorList>
            <person name="Gilroy R."/>
        </authorList>
    </citation>
    <scope>NUCLEOTIDE SEQUENCE</scope>
    <source>
        <strain evidence="9">CHK169-2315</strain>
    </source>
</reference>
<evidence type="ECO:0000256" key="2">
    <source>
        <dbReference type="ARBA" id="ARBA00004752"/>
    </source>
</evidence>
<keyword evidence="5" id="KW-0472">Membrane</keyword>